<reference evidence="2 3" key="1">
    <citation type="submission" date="2020-10" db="EMBL/GenBank/DDBJ databases">
        <title>The Coptis chinensis genome and diversification of protoberbering-type alkaloids.</title>
        <authorList>
            <person name="Wang B."/>
            <person name="Shu S."/>
            <person name="Song C."/>
            <person name="Liu Y."/>
        </authorList>
    </citation>
    <scope>NUCLEOTIDE SEQUENCE [LARGE SCALE GENOMIC DNA]</scope>
    <source>
        <strain evidence="2">HL-2020</strain>
        <tissue evidence="2">Leaf</tissue>
    </source>
</reference>
<feature type="transmembrane region" description="Helical" evidence="1">
    <location>
        <begin position="219"/>
        <end position="240"/>
    </location>
</feature>
<dbReference type="SUPFAM" id="SSF48371">
    <property type="entry name" value="ARM repeat"/>
    <property type="match status" value="1"/>
</dbReference>
<keyword evidence="1" id="KW-0472">Membrane</keyword>
<dbReference type="PANTHER" id="PTHR12984">
    <property type="entry name" value="SCY1-RELATED S/T PROTEIN KINASE-LIKE"/>
    <property type="match status" value="1"/>
</dbReference>
<dbReference type="EMBL" id="JADFTS010000002">
    <property type="protein sequence ID" value="KAF9622174.1"/>
    <property type="molecule type" value="Genomic_DNA"/>
</dbReference>
<keyword evidence="3" id="KW-1185">Reference proteome</keyword>
<keyword evidence="1" id="KW-1133">Transmembrane helix</keyword>
<organism evidence="2 3">
    <name type="scientific">Coptis chinensis</name>
    <dbReference type="NCBI Taxonomy" id="261450"/>
    <lineage>
        <taxon>Eukaryota</taxon>
        <taxon>Viridiplantae</taxon>
        <taxon>Streptophyta</taxon>
        <taxon>Embryophyta</taxon>
        <taxon>Tracheophyta</taxon>
        <taxon>Spermatophyta</taxon>
        <taxon>Magnoliopsida</taxon>
        <taxon>Ranunculales</taxon>
        <taxon>Ranunculaceae</taxon>
        <taxon>Coptidoideae</taxon>
        <taxon>Coptis</taxon>
    </lineage>
</organism>
<dbReference type="InterPro" id="IPR016024">
    <property type="entry name" value="ARM-type_fold"/>
</dbReference>
<dbReference type="OrthoDB" id="1723130at2759"/>
<dbReference type="InterPro" id="IPR051177">
    <property type="entry name" value="CIK-Related_Protein"/>
</dbReference>
<accession>A0A835IRC9</accession>
<evidence type="ECO:0000313" key="3">
    <source>
        <dbReference type="Proteomes" id="UP000631114"/>
    </source>
</evidence>
<evidence type="ECO:0000256" key="1">
    <source>
        <dbReference type="SAM" id="Phobius"/>
    </source>
</evidence>
<dbReference type="PANTHER" id="PTHR12984:SF3">
    <property type="entry name" value="N-TERMINAL KINASE-LIKE PROTEIN"/>
    <property type="match status" value="1"/>
</dbReference>
<sequence length="292" mass="32271">MYLDICLAEYFQNKLVETIQFLEVLNLKDSVDKDAFFRKLSNLAEQLPRQIVLKKLLPLLASSLEFGSATAPALAALLKMGSWFSTEEYSVKVDEEPAIRTNTTILLGNIAGYLNEGTRKRVLINAFTVRALRDAFSPTRGAGVMALCATSSYYDTTEIATRILPKQCHHLLLWNVSTIVFPYLLCAIMTLALRINIAASCCWNWNTTSLVLATAPPLLLRQFALSSSSSTLVFPMALVISRKSNLRIAAHQTSRAMKEGSVSVVLLTGGKGKRMGISFVSHPRLLKKKNLV</sequence>
<proteinExistence type="predicted"/>
<dbReference type="AlphaFoldDB" id="A0A835IRC9"/>
<comment type="caution">
    <text evidence="2">The sequence shown here is derived from an EMBL/GenBank/DDBJ whole genome shotgun (WGS) entry which is preliminary data.</text>
</comment>
<dbReference type="Proteomes" id="UP000631114">
    <property type="component" value="Unassembled WGS sequence"/>
</dbReference>
<evidence type="ECO:0000313" key="2">
    <source>
        <dbReference type="EMBL" id="KAF9622174.1"/>
    </source>
</evidence>
<name>A0A835IRC9_9MAGN</name>
<dbReference type="InterPro" id="IPR011989">
    <property type="entry name" value="ARM-like"/>
</dbReference>
<protein>
    <submittedName>
        <fullName evidence="2">Uncharacterized protein</fullName>
    </submittedName>
</protein>
<keyword evidence="1" id="KW-0812">Transmembrane</keyword>
<gene>
    <name evidence="2" type="ORF">IFM89_030032</name>
</gene>
<dbReference type="Gene3D" id="1.25.10.10">
    <property type="entry name" value="Leucine-rich Repeat Variant"/>
    <property type="match status" value="2"/>
</dbReference>
<feature type="transmembrane region" description="Helical" evidence="1">
    <location>
        <begin position="172"/>
        <end position="199"/>
    </location>
</feature>